<evidence type="ECO:0000313" key="2">
    <source>
        <dbReference type="EMBL" id="SBQ56733.1"/>
    </source>
</evidence>
<accession>A0A1A8FD52</accession>
<gene>
    <name evidence="2" type="primary">EFNA2</name>
</gene>
<name>A0A1A8FD52_9TELE</name>
<sequence>QRLPGHLLSSLRGGGVCRAHGALRSVHGELRWLHDLQPLQERLQTVGVQPTAESKRAAQVLREIPAFHALQPGLRVPSRTRILLHLVSTSKPGWKTVSEAQNLCQTHQRLHLRVSGALPDRRHHRQRELRSAIRHIAHLSPHRPPRLLVAPPPRSPAAVKTT</sequence>
<feature type="non-terminal residue" evidence="2">
    <location>
        <position position="1"/>
    </location>
</feature>
<evidence type="ECO:0000256" key="1">
    <source>
        <dbReference type="SAM" id="MobiDB-lite"/>
    </source>
</evidence>
<reference evidence="2" key="2">
    <citation type="submission" date="2016-06" db="EMBL/GenBank/DDBJ databases">
        <title>The genome of a short-lived fish provides insights into sex chromosome evolution and the genetic control of aging.</title>
        <authorList>
            <person name="Reichwald K."/>
            <person name="Felder M."/>
            <person name="Petzold A."/>
            <person name="Koch P."/>
            <person name="Groth M."/>
            <person name="Platzer M."/>
        </authorList>
    </citation>
    <scope>NUCLEOTIDE SEQUENCE</scope>
    <source>
        <tissue evidence="2">Brain</tissue>
    </source>
</reference>
<proteinExistence type="predicted"/>
<feature type="region of interest" description="Disordered" evidence="1">
    <location>
        <begin position="143"/>
        <end position="162"/>
    </location>
</feature>
<protein>
    <submittedName>
        <fullName evidence="2">Ephrin-A2</fullName>
    </submittedName>
</protein>
<dbReference type="EMBL" id="HAEB01010206">
    <property type="protein sequence ID" value="SBQ56733.1"/>
    <property type="molecule type" value="Transcribed_RNA"/>
</dbReference>
<reference evidence="2" key="1">
    <citation type="submission" date="2016-05" db="EMBL/GenBank/DDBJ databases">
        <authorList>
            <person name="Lavstsen T."/>
            <person name="Jespersen J.S."/>
        </authorList>
    </citation>
    <scope>NUCLEOTIDE SEQUENCE</scope>
    <source>
        <tissue evidence="2">Brain</tissue>
    </source>
</reference>
<organism evidence="2">
    <name type="scientific">Nothobranchius korthausae</name>
    <dbReference type="NCBI Taxonomy" id="1143690"/>
    <lineage>
        <taxon>Eukaryota</taxon>
        <taxon>Metazoa</taxon>
        <taxon>Chordata</taxon>
        <taxon>Craniata</taxon>
        <taxon>Vertebrata</taxon>
        <taxon>Euteleostomi</taxon>
        <taxon>Actinopterygii</taxon>
        <taxon>Neopterygii</taxon>
        <taxon>Teleostei</taxon>
        <taxon>Neoteleostei</taxon>
        <taxon>Acanthomorphata</taxon>
        <taxon>Ovalentaria</taxon>
        <taxon>Atherinomorphae</taxon>
        <taxon>Cyprinodontiformes</taxon>
        <taxon>Nothobranchiidae</taxon>
        <taxon>Nothobranchius</taxon>
    </lineage>
</organism>
<dbReference type="AlphaFoldDB" id="A0A1A8FD52"/>